<dbReference type="Gene3D" id="1.10.10.10">
    <property type="entry name" value="Winged helix-like DNA-binding domain superfamily/Winged helix DNA-binding domain"/>
    <property type="match status" value="1"/>
</dbReference>
<dbReference type="InterPro" id="IPR001034">
    <property type="entry name" value="DeoR_HTH"/>
</dbReference>
<sequence>MKKTERQNGIIHLLRMRKKMTAKELADYFDVSERTIYRDIDALSQLRVPIISYEGLGGGYEIDSSYFMPSIKLSEQEILMLLMVLKAGEEFRIPNMAADYNLLSGKLLNVLPDEERQKASQVISHINFDILRIIPMGYAEDVLKPILEAFWKSCDLQLSYYHPERNTTETRRFSPIELQFGDGGWYINGYCHLRKEKRTFRLDRIESITCVDEKNCFINRELPEPEHDKFRWNTYELMLDPALYRIIRDDVYLQNAMTRSIDNKIHLTVRTPYKDEICKLVLCHPEKVTALKPEEFLEEIKQLSVTLSGKYQNITPGSLADEEIN</sequence>
<dbReference type="RefSeq" id="WP_104438018.1">
    <property type="nucleotide sequence ID" value="NZ_PTJA01000009.1"/>
</dbReference>
<dbReference type="PANTHER" id="PTHR34580:SF3">
    <property type="entry name" value="PROTEIN PAFB"/>
    <property type="match status" value="1"/>
</dbReference>
<dbReference type="GO" id="GO:0003677">
    <property type="term" value="F:DNA binding"/>
    <property type="evidence" value="ECO:0007669"/>
    <property type="project" value="UniProtKB-KW"/>
</dbReference>
<dbReference type="InterPro" id="IPR028349">
    <property type="entry name" value="PafC-like"/>
</dbReference>
<dbReference type="OrthoDB" id="9815009at2"/>
<dbReference type="Pfam" id="PF13280">
    <property type="entry name" value="WYL"/>
    <property type="match status" value="1"/>
</dbReference>
<dbReference type="InterPro" id="IPR036390">
    <property type="entry name" value="WH_DNA-bd_sf"/>
</dbReference>
<dbReference type="SMART" id="SM00420">
    <property type="entry name" value="HTH_DEOR"/>
    <property type="match status" value="1"/>
</dbReference>
<dbReference type="GO" id="GO:0003700">
    <property type="term" value="F:DNA-binding transcription factor activity"/>
    <property type="evidence" value="ECO:0007669"/>
    <property type="project" value="InterPro"/>
</dbReference>
<evidence type="ECO:0000259" key="3">
    <source>
        <dbReference type="PROSITE" id="PS51000"/>
    </source>
</evidence>
<evidence type="ECO:0000256" key="1">
    <source>
        <dbReference type="ARBA" id="ARBA00023015"/>
    </source>
</evidence>
<dbReference type="AlphaFoldDB" id="A0A2S6HPV3"/>
<protein>
    <submittedName>
        <fullName evidence="4">Putative DNA-binding transcriptional regulator YafY</fullName>
    </submittedName>
</protein>
<dbReference type="Proteomes" id="UP000237749">
    <property type="component" value="Unassembled WGS sequence"/>
</dbReference>
<dbReference type="InterPro" id="IPR013196">
    <property type="entry name" value="HTH_11"/>
</dbReference>
<reference evidence="4 5" key="1">
    <citation type="submission" date="2018-02" db="EMBL/GenBank/DDBJ databases">
        <title>Genomic Encyclopedia of Archaeal and Bacterial Type Strains, Phase II (KMG-II): from individual species to whole genera.</title>
        <authorList>
            <person name="Goeker M."/>
        </authorList>
    </citation>
    <scope>NUCLEOTIDE SEQUENCE [LARGE SCALE GENOMIC DNA]</scope>
    <source>
        <strain evidence="4 5">DSM 3808</strain>
    </source>
</reference>
<dbReference type="Pfam" id="PF08279">
    <property type="entry name" value="HTH_11"/>
    <property type="match status" value="1"/>
</dbReference>
<accession>A0A2S6HPV3</accession>
<feature type="domain" description="HTH deoR-type" evidence="3">
    <location>
        <begin position="3"/>
        <end position="61"/>
    </location>
</feature>
<gene>
    <name evidence="4" type="ORF">BXY41_10973</name>
</gene>
<dbReference type="EMBL" id="PTJA01000009">
    <property type="protein sequence ID" value="PPK79595.1"/>
    <property type="molecule type" value="Genomic_DNA"/>
</dbReference>
<dbReference type="PROSITE" id="PS52050">
    <property type="entry name" value="WYL"/>
    <property type="match status" value="1"/>
</dbReference>
<dbReference type="SUPFAM" id="SSF46785">
    <property type="entry name" value="Winged helix' DNA-binding domain"/>
    <property type="match status" value="1"/>
</dbReference>
<comment type="caution">
    <text evidence="4">The sequence shown here is derived from an EMBL/GenBank/DDBJ whole genome shotgun (WGS) entry which is preliminary data.</text>
</comment>
<keyword evidence="5" id="KW-1185">Reference proteome</keyword>
<keyword evidence="4" id="KW-0238">DNA-binding</keyword>
<evidence type="ECO:0000313" key="4">
    <source>
        <dbReference type="EMBL" id="PPK79595.1"/>
    </source>
</evidence>
<dbReference type="PANTHER" id="PTHR34580">
    <property type="match status" value="1"/>
</dbReference>
<evidence type="ECO:0000313" key="5">
    <source>
        <dbReference type="Proteomes" id="UP000237749"/>
    </source>
</evidence>
<dbReference type="InterPro" id="IPR051534">
    <property type="entry name" value="CBASS_pafABC_assoc_protein"/>
</dbReference>
<keyword evidence="2" id="KW-0804">Transcription</keyword>
<evidence type="ECO:0000256" key="2">
    <source>
        <dbReference type="ARBA" id="ARBA00023163"/>
    </source>
</evidence>
<keyword evidence="1" id="KW-0805">Transcription regulation</keyword>
<organism evidence="4 5">
    <name type="scientific">Lacrimispora xylanisolvens</name>
    <dbReference type="NCBI Taxonomy" id="384636"/>
    <lineage>
        <taxon>Bacteria</taxon>
        <taxon>Bacillati</taxon>
        <taxon>Bacillota</taxon>
        <taxon>Clostridia</taxon>
        <taxon>Lachnospirales</taxon>
        <taxon>Lachnospiraceae</taxon>
        <taxon>Lacrimispora</taxon>
    </lineage>
</organism>
<dbReference type="PROSITE" id="PS51000">
    <property type="entry name" value="HTH_DEOR_2"/>
    <property type="match status" value="1"/>
</dbReference>
<name>A0A2S6HPV3_9FIRM</name>
<proteinExistence type="predicted"/>
<dbReference type="InterPro" id="IPR026881">
    <property type="entry name" value="WYL_dom"/>
</dbReference>
<dbReference type="InterPro" id="IPR036388">
    <property type="entry name" value="WH-like_DNA-bd_sf"/>
</dbReference>
<dbReference type="PIRSF" id="PIRSF016838">
    <property type="entry name" value="PafC"/>
    <property type="match status" value="1"/>
</dbReference>